<feature type="region of interest" description="Disordered" evidence="1">
    <location>
        <begin position="1797"/>
        <end position="1816"/>
    </location>
</feature>
<gene>
    <name evidence="3" type="primary">g3850</name>
    <name evidence="3" type="ORF">VP750_LOCUS3286</name>
</gene>
<feature type="domain" description="START" evidence="2">
    <location>
        <begin position="1603"/>
        <end position="1761"/>
    </location>
</feature>
<feature type="compositionally biased region" description="Polar residues" evidence="1">
    <location>
        <begin position="1504"/>
        <end position="1524"/>
    </location>
</feature>
<dbReference type="InterPro" id="IPR009769">
    <property type="entry name" value="EDR2_C"/>
</dbReference>
<feature type="region of interest" description="Disordered" evidence="1">
    <location>
        <begin position="1828"/>
        <end position="1858"/>
    </location>
</feature>
<reference evidence="3 4" key="1">
    <citation type="submission" date="2024-06" db="EMBL/GenBank/DDBJ databases">
        <authorList>
            <person name="Kraege A."/>
            <person name="Thomma B."/>
        </authorList>
    </citation>
    <scope>NUCLEOTIDE SEQUENCE [LARGE SCALE GENOMIC DNA]</scope>
</reference>
<dbReference type="PANTHER" id="PTHR12136:SF41">
    <property type="entry name" value="PLECKSTRIN HOMOLOGY (PH) AND LIPID-BINDING START DOMAINS-CONTAINING PROTEIN"/>
    <property type="match status" value="1"/>
</dbReference>
<name>A0ABP1FVR1_9CHLO</name>
<dbReference type="Gene3D" id="3.30.530.20">
    <property type="match status" value="1"/>
</dbReference>
<dbReference type="InterPro" id="IPR002913">
    <property type="entry name" value="START_lipid-bd_dom"/>
</dbReference>
<keyword evidence="4" id="KW-1185">Reference proteome</keyword>
<feature type="compositionally biased region" description="Low complexity" evidence="1">
    <location>
        <begin position="544"/>
        <end position="564"/>
    </location>
</feature>
<feature type="region of interest" description="Disordered" evidence="1">
    <location>
        <begin position="1991"/>
        <end position="2024"/>
    </location>
</feature>
<dbReference type="Proteomes" id="UP001497392">
    <property type="component" value="Unassembled WGS sequence"/>
</dbReference>
<dbReference type="Gene3D" id="2.130.10.10">
    <property type="entry name" value="YVTN repeat-like/Quinoprotein amine dehydrogenase"/>
    <property type="match status" value="2"/>
</dbReference>
<dbReference type="Pfam" id="PF23726">
    <property type="entry name" value="Beta-prop_RSE1_2nd"/>
    <property type="match status" value="1"/>
</dbReference>
<evidence type="ECO:0000259" key="2">
    <source>
        <dbReference type="PROSITE" id="PS50848"/>
    </source>
</evidence>
<comment type="caution">
    <text evidence="3">The sequence shown here is derived from an EMBL/GenBank/DDBJ whole genome shotgun (WGS) entry which is preliminary data.</text>
</comment>
<proteinExistence type="predicted"/>
<dbReference type="EMBL" id="CAXHTA020000005">
    <property type="protein sequence ID" value="CAL5221627.1"/>
    <property type="molecule type" value="Genomic_DNA"/>
</dbReference>
<feature type="compositionally biased region" description="Low complexity" evidence="1">
    <location>
        <begin position="1557"/>
        <end position="1567"/>
    </location>
</feature>
<dbReference type="InterPro" id="IPR058543">
    <property type="entry name" value="Beta-prop_RSE1/DDB1/CPSF1_2nd"/>
</dbReference>
<dbReference type="InterPro" id="IPR045096">
    <property type="entry name" value="EDR2-like"/>
</dbReference>
<organism evidence="3 4">
    <name type="scientific">Coccomyxa viridis</name>
    <dbReference type="NCBI Taxonomy" id="1274662"/>
    <lineage>
        <taxon>Eukaryota</taxon>
        <taxon>Viridiplantae</taxon>
        <taxon>Chlorophyta</taxon>
        <taxon>core chlorophytes</taxon>
        <taxon>Trebouxiophyceae</taxon>
        <taxon>Trebouxiophyceae incertae sedis</taxon>
        <taxon>Coccomyxaceae</taxon>
        <taxon>Coccomyxa</taxon>
    </lineage>
</organism>
<sequence>MTIQEVDMPVLLFASHRLAVLRFDKDLHRFITLHAICLRSYGVPTLRDCPVLHVDPQTWTIALSPDRLALVVFLPGEDRSLNRLLSAPVRVDYPENHLPMIGHECYTSIDAMTCADVPTGQGMSKRHLFMLTAHEDGLVEKVYNGCEIDVPAVLHRLMVLSIEGTVQLVGFGVVHASCVARPPPSAKEDASVNQHQLIPSGQDAGVLYFRDGGMQRINAIPCKAEHALGDAGRLGPLQIMFNRYKFSMTGPVSPLPHIDDMTSLWHESGEIEVPPTAVCSAAGVTLLWTAEGLHRVSFSGETMLMTKIVPKGAVDEMSCPLWLRCPGHMTALPSGALLMVSEGHGARVVEDRAGDTPRVSQVINLVPQLTSAFTTSRSRLCQKQVVGLSSGLSGTNESSPGQVHLLHGSRVVDCLYESPPEYPGVTGIFPVSLTSQDDTTAAVIISFASGSRALTTGDTFSDITESIGLDTEAQTLTAATISPGHMAQVTSSAIRLCPLHALQASSGDEMDSEGTPRKRPGSVYGEGSLSGCGLEHSMAGAACSSEQDGSESSGSRRGSMLLSRPSYEAQSRSCSSWDGLPVVDEAATWRPPGNASVTCAVVMPGMVIVASAQPHALIALVLSHSGSPCGRGTGMGKRKRAESLPQLTHAASTPLAAEISCVHAIERHEGAHCSSVLCMAGLHGAVLALYMLKADNPHGRQWSFQQLCSLHAPPLRFCHSWDSGSPVEDVPGSVLLLAGTENAPSVQALVGWRSGQVMQVDCSASAPGDAEAVEETAGRMSSMLQLSSPGRAAPSQQHEDMQTDVKPVTGLRVLCVRRMGSLPVQLTSLRSLAPALCMSEHIALGSFSPGSGRLMLEPLACHSILHAAPLLCIPDASTTSDDVRWQLLTASEDGTLRLLQLACDGAVQAQTADLPPSCELMALSEPFNRLGVVRSATPHQPAVLECIELDAFFRQSSVVLGSEPGLQEEVIHGPSCSLPILPGLQSKEAWAAMCIAALTGPAFCCDSSSVWQTTYVVGGKADGSGSGLGWLQVVCFNPQSWDASLRFSNYFQDPVTAVTQYRRGNRMQDLLMASVGSRLVCLHPDAQRYPALDTASLSTCDWIRTREPLSTISVAPGSGLIAAVGPSQSAVIYRYSPDEGFEIVCADPVSHNPVACLPLNRCADDALQEFLLLDRSGLLLKQDFQEHERHIECNMQSEACFHARTPCISLCYGSMRREDLGMPEGPGSRCMTACSRDGCVAEVLPVPEKDWCVLAAVQGAMRRDRLTAPLSWAEHGRVRHCAGSGKHTATGILDGDFLAQLEHLPHAMAQQVLSGVDRADIVRMLGRTDGDEALDAVAACCRSVEGDQPLLDTWIFRESTVVPGILKPRRAQLFPDKFGTIGRKDSVKLSQIWTLNHRYRLGALRKHKYSILHEGRNNSVVALARGNYDEKELWAFKLHNGRHIIKDTDKTTLAFNNADDARQWHSTFQSVIADLSAKQGVERRGHHRSLSETPAQRPIRPRIQVTTPRLDSDCNSEFGNSPDNGTPPALQGVAPSPFAGNSLESMTARPGSDHTLEPPAATLPAEAHSPGLDMEMWEAWYCQDGVTVFFGTNKENQDVLMVSLIVRAPPNLVTEVLLKNEYARSASHIGLQSTKVIEKVDDSTIVFTGVWQPGGWAAALLAPREVVIKRTWRREDDGTFVVLMQSVEHPDAPLREAPFYNWRAPIRAQIEFSGYTLAPLQPQFTNHDKSQETLITHVIKADMGGWTRNSLATGLPQPLLRWSSLWHSVIRPVVHHNIMLRNRAEAERFVTRPFLMGTHDAPQASPSPLQAGAALRAKRSDLQMRKTTSVFAPAPVGAAESQQDEYHDPEKCAEDDSEAGKPLLQEHVDGRPEEPDDSSSSAFASGSCEKQYWSCPGDAGFKVRGPNYLRDKKKIPASDPLFSLAAVDLVECESGCFHIAQYLPSLKASKAPFTFIVNIMVPGTPPFHLVMSWAADAGAFDGIESLSMSRQGSGNMSVGPTPRLASGSMSRSLDEGSDNGRNADLDSPFDLSLARFLAGGDSKDAQMRRNNTFKLIPRVTKGSWIIKQSVGTTPCLLGNKLQTKYFQGPGYMEVDIDVGSSSVAATVVNLVQGATKSLVVDMGIVLEGHSSEELPESLLGTVRFSHLDLSTAKYLDIETGELRPRAELLRKLNRLKSKNA</sequence>
<dbReference type="Pfam" id="PF07059">
    <property type="entry name" value="EDR2_C"/>
    <property type="match status" value="1"/>
</dbReference>
<feature type="region of interest" description="Disordered" evidence="1">
    <location>
        <begin position="540"/>
        <end position="564"/>
    </location>
</feature>
<accession>A0ABP1FVR1</accession>
<evidence type="ECO:0000313" key="3">
    <source>
        <dbReference type="EMBL" id="CAL5221627.1"/>
    </source>
</evidence>
<feature type="compositionally biased region" description="Basic and acidic residues" evidence="1">
    <location>
        <begin position="1844"/>
        <end position="1854"/>
    </location>
</feature>
<protein>
    <submittedName>
        <fullName evidence="3">G3850 protein</fullName>
    </submittedName>
</protein>
<dbReference type="PANTHER" id="PTHR12136">
    <property type="entry name" value="ENHANCED DISEASE RESISTANCE-RELATED"/>
    <property type="match status" value="1"/>
</dbReference>
<feature type="region of interest" description="Disordered" evidence="1">
    <location>
        <begin position="505"/>
        <end position="526"/>
    </location>
</feature>
<evidence type="ECO:0000256" key="1">
    <source>
        <dbReference type="SAM" id="MobiDB-lite"/>
    </source>
</evidence>
<dbReference type="SUPFAM" id="SSF55961">
    <property type="entry name" value="Bet v1-like"/>
    <property type="match status" value="1"/>
</dbReference>
<dbReference type="Pfam" id="PF01852">
    <property type="entry name" value="START"/>
    <property type="match status" value="1"/>
</dbReference>
<dbReference type="InterPro" id="IPR015943">
    <property type="entry name" value="WD40/YVTN_repeat-like_dom_sf"/>
</dbReference>
<evidence type="ECO:0000313" key="4">
    <source>
        <dbReference type="Proteomes" id="UP001497392"/>
    </source>
</evidence>
<dbReference type="PROSITE" id="PS50848">
    <property type="entry name" value="START"/>
    <property type="match status" value="1"/>
</dbReference>
<feature type="region of interest" description="Disordered" evidence="1">
    <location>
        <begin position="1479"/>
        <end position="1567"/>
    </location>
</feature>
<dbReference type="InterPro" id="IPR023393">
    <property type="entry name" value="START-like_dom_sf"/>
</dbReference>
<dbReference type="CDD" id="cd00177">
    <property type="entry name" value="START"/>
    <property type="match status" value="1"/>
</dbReference>